<proteinExistence type="inferred from homology"/>
<name>A0A0N0NLA1_9EURO</name>
<dbReference type="RefSeq" id="XP_017998762.1">
    <property type="nucleotide sequence ID" value="XM_018146166.1"/>
</dbReference>
<dbReference type="PRINTS" id="PR00081">
    <property type="entry name" value="GDHRDH"/>
</dbReference>
<evidence type="ECO:0000256" key="4">
    <source>
        <dbReference type="RuleBase" id="RU000363"/>
    </source>
</evidence>
<dbReference type="InterPro" id="IPR020904">
    <property type="entry name" value="Sc_DH/Rdtase_CS"/>
</dbReference>
<dbReference type="OrthoDB" id="37659at2759"/>
<dbReference type="Gene3D" id="3.40.50.720">
    <property type="entry name" value="NAD(P)-binding Rossmann-like Domain"/>
    <property type="match status" value="1"/>
</dbReference>
<dbReference type="EMBL" id="LFJN01000017">
    <property type="protein sequence ID" value="KPI38799.1"/>
    <property type="molecule type" value="Genomic_DNA"/>
</dbReference>
<dbReference type="PROSITE" id="PS00061">
    <property type="entry name" value="ADH_SHORT"/>
    <property type="match status" value="1"/>
</dbReference>
<evidence type="ECO:0000313" key="5">
    <source>
        <dbReference type="EMBL" id="KPI38799.1"/>
    </source>
</evidence>
<reference evidence="5 6" key="1">
    <citation type="submission" date="2015-06" db="EMBL/GenBank/DDBJ databases">
        <title>Draft genome of the ant-associated black yeast Phialophora attae CBS 131958.</title>
        <authorList>
            <person name="Moreno L.F."/>
            <person name="Stielow B.J."/>
            <person name="de Hoog S."/>
            <person name="Vicente V.A."/>
            <person name="Weiss V.A."/>
            <person name="de Vries M."/>
            <person name="Cruz L.M."/>
            <person name="Souza E.M."/>
        </authorList>
    </citation>
    <scope>NUCLEOTIDE SEQUENCE [LARGE SCALE GENOMIC DNA]</scope>
    <source>
        <strain evidence="5 6">CBS 131958</strain>
    </source>
</reference>
<dbReference type="PANTHER" id="PTHR44229:SF4">
    <property type="entry name" value="15-HYDROXYPROSTAGLANDIN DEHYDROGENASE [NAD(+)]"/>
    <property type="match status" value="1"/>
</dbReference>
<dbReference type="SUPFAM" id="SSF51735">
    <property type="entry name" value="NAD(P)-binding Rossmann-fold domains"/>
    <property type="match status" value="1"/>
</dbReference>
<keyword evidence="2" id="KW-0521">NADP</keyword>
<evidence type="ECO:0000256" key="3">
    <source>
        <dbReference type="ARBA" id="ARBA00023002"/>
    </source>
</evidence>
<gene>
    <name evidence="5" type="ORF">AB675_5917</name>
</gene>
<comment type="caution">
    <text evidence="5">The sequence shown here is derived from an EMBL/GenBank/DDBJ whole genome shotgun (WGS) entry which is preliminary data.</text>
</comment>
<evidence type="ECO:0000256" key="1">
    <source>
        <dbReference type="ARBA" id="ARBA00006484"/>
    </source>
</evidence>
<dbReference type="GO" id="GO:0005737">
    <property type="term" value="C:cytoplasm"/>
    <property type="evidence" value="ECO:0007669"/>
    <property type="project" value="TreeGrafter"/>
</dbReference>
<dbReference type="VEuPathDB" id="FungiDB:AB675_5917"/>
<dbReference type="STRING" id="1664694.A0A0N0NLA1"/>
<accession>A0A0N0NLA1</accession>
<organism evidence="5 6">
    <name type="scientific">Cyphellophora attinorum</name>
    <dbReference type="NCBI Taxonomy" id="1664694"/>
    <lineage>
        <taxon>Eukaryota</taxon>
        <taxon>Fungi</taxon>
        <taxon>Dikarya</taxon>
        <taxon>Ascomycota</taxon>
        <taxon>Pezizomycotina</taxon>
        <taxon>Eurotiomycetes</taxon>
        <taxon>Chaetothyriomycetidae</taxon>
        <taxon>Chaetothyriales</taxon>
        <taxon>Cyphellophoraceae</taxon>
        <taxon>Cyphellophora</taxon>
    </lineage>
</organism>
<keyword evidence="3" id="KW-0560">Oxidoreductase</keyword>
<dbReference type="GO" id="GO:0016616">
    <property type="term" value="F:oxidoreductase activity, acting on the CH-OH group of donors, NAD or NADP as acceptor"/>
    <property type="evidence" value="ECO:0007669"/>
    <property type="project" value="TreeGrafter"/>
</dbReference>
<dbReference type="Pfam" id="PF00106">
    <property type="entry name" value="adh_short"/>
    <property type="match status" value="1"/>
</dbReference>
<evidence type="ECO:0000256" key="2">
    <source>
        <dbReference type="ARBA" id="ARBA00022857"/>
    </source>
</evidence>
<dbReference type="InterPro" id="IPR002347">
    <property type="entry name" value="SDR_fam"/>
</dbReference>
<dbReference type="PRINTS" id="PR00080">
    <property type="entry name" value="SDRFAMILY"/>
</dbReference>
<dbReference type="PANTHER" id="PTHR44229">
    <property type="entry name" value="15-HYDROXYPROSTAGLANDIN DEHYDROGENASE [NAD(+)]"/>
    <property type="match status" value="1"/>
</dbReference>
<comment type="similarity">
    <text evidence="1 4">Belongs to the short-chain dehydrogenases/reductases (SDR) family.</text>
</comment>
<evidence type="ECO:0000313" key="6">
    <source>
        <dbReference type="Proteomes" id="UP000038010"/>
    </source>
</evidence>
<protein>
    <submittedName>
        <fullName evidence="5">3-oxoacyl-[acyl-carrier-protein] FabG</fullName>
    </submittedName>
</protein>
<dbReference type="GeneID" id="28738046"/>
<dbReference type="InterPro" id="IPR036291">
    <property type="entry name" value="NAD(P)-bd_dom_sf"/>
</dbReference>
<dbReference type="Proteomes" id="UP000038010">
    <property type="component" value="Unassembled WGS sequence"/>
</dbReference>
<keyword evidence="6" id="KW-1185">Reference proteome</keyword>
<sequence>MIMSTKESRRVVIVTGGASGIGLGMVNYFGSKGDHVAVFDIHAEAPAGLLDELTTTHTKANFSYYQCDVSDWDSVSSAFKGLYTTCGHIDVVMGNAGISREESLIPTTIPTISEPFEPTKPKLRTMDVNMTGALYTTKLAIHYLLLNTPSPTTGSRGSIVLTASNAGIYAFPVAPLYAACKAALVNLTRSLGPALLPHHIQINALAPAVLETNIAPSKDLFQGMKMTPMSTLVMAVDGLVEDVKRTAQIVEVHGDKATVREVYGYVDEDSEFNLKRFWTLGYA</sequence>
<dbReference type="AlphaFoldDB" id="A0A0N0NLA1"/>